<feature type="transmembrane region" description="Helical" evidence="6">
    <location>
        <begin position="183"/>
        <end position="203"/>
    </location>
</feature>
<dbReference type="STRING" id="1477437.SAMN05444682_109129"/>
<dbReference type="InterPro" id="IPR050833">
    <property type="entry name" value="Poly_Biosynth_Transport"/>
</dbReference>
<feature type="transmembrane region" description="Helical" evidence="6">
    <location>
        <begin position="272"/>
        <end position="292"/>
    </location>
</feature>
<dbReference type="EMBL" id="FOQO01000009">
    <property type="protein sequence ID" value="SFJ37782.1"/>
    <property type="molecule type" value="Genomic_DNA"/>
</dbReference>
<feature type="transmembrane region" description="Helical" evidence="6">
    <location>
        <begin position="304"/>
        <end position="325"/>
    </location>
</feature>
<accession>A0A1I3QWC0</accession>
<sequence>MGKKQFVLNFASTLFASAVGLGISFLLTPYIVRTLGATAYGFFPLSANFISYISIATVALNALASRFITIELERKNIDKANVYFNSVFVANIILSSILLIVCTGFLFFLDRIFDIPNNLYVDVRLLFTFTFISMLIGLVFSVFSVCTFAVNRQDAAALRAIISNVLRVSTIFGLFYFFIPKLYYLGISSIVSAIYLAIANFRLTKRFLPQMQLNIRLFDKKAVKEILSSGVWNSVNQLSVVLLTQLDLMLVNIFLNAHAMGEFSLTKIIPNFIQMLIGTVVSVFVPTFVILFGQGKTKELLKEVFFSIKLVGMFALIPISFLIVYGDSFFRLWVPNENTELLHKLSNLALIPMLVTGSINTLFNVYTVTNKLKIPALVWVTVGTINTLLVLFAFKTTDWGIFVIPIVGLATGLLRNLIFTPIYAARCLNLKWHTFYRNISKALLGSIVVMSLCYLVKYWFNVIPDSWFDFIILAVSIGLISVVIMVLILLDKQEKQAVLKRISKFKR</sequence>
<dbReference type="RefSeq" id="WP_090629088.1">
    <property type="nucleotide sequence ID" value="NZ_FOQO01000009.1"/>
</dbReference>
<keyword evidence="8" id="KW-1185">Reference proteome</keyword>
<keyword evidence="4 6" id="KW-1133">Transmembrane helix</keyword>
<evidence type="ECO:0000256" key="6">
    <source>
        <dbReference type="SAM" id="Phobius"/>
    </source>
</evidence>
<dbReference type="Proteomes" id="UP000198670">
    <property type="component" value="Unassembled WGS sequence"/>
</dbReference>
<feature type="transmembrane region" description="Helical" evidence="6">
    <location>
        <begin position="157"/>
        <end position="177"/>
    </location>
</feature>
<evidence type="ECO:0000256" key="2">
    <source>
        <dbReference type="ARBA" id="ARBA00022475"/>
    </source>
</evidence>
<dbReference type="PANTHER" id="PTHR30250">
    <property type="entry name" value="PST FAMILY PREDICTED COLANIC ACID TRANSPORTER"/>
    <property type="match status" value="1"/>
</dbReference>
<dbReference type="CDD" id="cd12082">
    <property type="entry name" value="MATE_like"/>
    <property type="match status" value="1"/>
</dbReference>
<evidence type="ECO:0000256" key="3">
    <source>
        <dbReference type="ARBA" id="ARBA00022692"/>
    </source>
</evidence>
<feature type="transmembrane region" description="Helical" evidence="6">
    <location>
        <begin position="374"/>
        <end position="393"/>
    </location>
</feature>
<name>A0A1I3QWC0_9SPHI</name>
<evidence type="ECO:0000256" key="1">
    <source>
        <dbReference type="ARBA" id="ARBA00004651"/>
    </source>
</evidence>
<keyword evidence="2" id="KW-1003">Cell membrane</keyword>
<feature type="transmembrane region" description="Helical" evidence="6">
    <location>
        <begin position="466"/>
        <end position="490"/>
    </location>
</feature>
<evidence type="ECO:0000313" key="8">
    <source>
        <dbReference type="Proteomes" id="UP000198670"/>
    </source>
</evidence>
<evidence type="ECO:0000313" key="7">
    <source>
        <dbReference type="EMBL" id="SFJ37782.1"/>
    </source>
</evidence>
<keyword evidence="5 6" id="KW-0472">Membrane</keyword>
<dbReference type="AlphaFoldDB" id="A0A1I3QWC0"/>
<evidence type="ECO:0000256" key="5">
    <source>
        <dbReference type="ARBA" id="ARBA00023136"/>
    </source>
</evidence>
<feature type="transmembrane region" description="Helical" evidence="6">
    <location>
        <begin position="345"/>
        <end position="367"/>
    </location>
</feature>
<evidence type="ECO:0000256" key="4">
    <source>
        <dbReference type="ARBA" id="ARBA00022989"/>
    </source>
</evidence>
<feature type="transmembrane region" description="Helical" evidence="6">
    <location>
        <begin position="82"/>
        <end position="109"/>
    </location>
</feature>
<feature type="transmembrane region" description="Helical" evidence="6">
    <location>
        <begin position="399"/>
        <end position="418"/>
    </location>
</feature>
<feature type="transmembrane region" description="Helical" evidence="6">
    <location>
        <begin position="129"/>
        <end position="150"/>
    </location>
</feature>
<dbReference type="InterPro" id="IPR002797">
    <property type="entry name" value="Polysacc_synth"/>
</dbReference>
<comment type="subcellular location">
    <subcellularLocation>
        <location evidence="1">Cell membrane</location>
        <topology evidence="1">Multi-pass membrane protein</topology>
    </subcellularLocation>
</comment>
<dbReference type="Pfam" id="PF01943">
    <property type="entry name" value="Polysacc_synt"/>
    <property type="match status" value="1"/>
</dbReference>
<dbReference type="GO" id="GO:0005886">
    <property type="term" value="C:plasma membrane"/>
    <property type="evidence" value="ECO:0007669"/>
    <property type="project" value="UniProtKB-SubCell"/>
</dbReference>
<dbReference type="OrthoDB" id="3224024at2"/>
<keyword evidence="3 6" id="KW-0812">Transmembrane</keyword>
<feature type="transmembrane region" description="Helical" evidence="6">
    <location>
        <begin position="238"/>
        <end position="260"/>
    </location>
</feature>
<feature type="transmembrane region" description="Helical" evidence="6">
    <location>
        <begin position="439"/>
        <end position="460"/>
    </location>
</feature>
<feature type="transmembrane region" description="Helical" evidence="6">
    <location>
        <begin position="49"/>
        <end position="70"/>
    </location>
</feature>
<proteinExistence type="predicted"/>
<dbReference type="PANTHER" id="PTHR30250:SF26">
    <property type="entry name" value="PSMA PROTEIN"/>
    <property type="match status" value="1"/>
</dbReference>
<reference evidence="7 8" key="1">
    <citation type="submission" date="2016-10" db="EMBL/GenBank/DDBJ databases">
        <authorList>
            <person name="de Groot N.N."/>
        </authorList>
    </citation>
    <scope>NUCLEOTIDE SEQUENCE [LARGE SCALE GENOMIC DNA]</scope>
    <source>
        <strain evidence="7 8">RK1</strain>
    </source>
</reference>
<organism evidence="7 8">
    <name type="scientific">Parapedobacter indicus</name>
    <dbReference type="NCBI Taxonomy" id="1477437"/>
    <lineage>
        <taxon>Bacteria</taxon>
        <taxon>Pseudomonadati</taxon>
        <taxon>Bacteroidota</taxon>
        <taxon>Sphingobacteriia</taxon>
        <taxon>Sphingobacteriales</taxon>
        <taxon>Sphingobacteriaceae</taxon>
        <taxon>Parapedobacter</taxon>
    </lineage>
</organism>
<gene>
    <name evidence="7" type="ORF">SAMN05444682_109129</name>
</gene>
<feature type="transmembrane region" description="Helical" evidence="6">
    <location>
        <begin position="7"/>
        <end position="29"/>
    </location>
</feature>
<protein>
    <submittedName>
        <fullName evidence="7">Na+-driven multidrug efflux pump</fullName>
    </submittedName>
</protein>